<keyword evidence="2" id="KW-0560">Oxidoreductase</keyword>
<evidence type="ECO:0000313" key="7">
    <source>
        <dbReference type="Proteomes" id="UP000799539"/>
    </source>
</evidence>
<dbReference type="Proteomes" id="UP000799539">
    <property type="component" value="Unassembled WGS sequence"/>
</dbReference>
<keyword evidence="5" id="KW-0472">Membrane</keyword>
<evidence type="ECO:0000313" key="6">
    <source>
        <dbReference type="EMBL" id="KAF2209307.1"/>
    </source>
</evidence>
<feature type="transmembrane region" description="Helical" evidence="5">
    <location>
        <begin position="52"/>
        <end position="71"/>
    </location>
</feature>
<keyword evidence="5" id="KW-0812">Transmembrane</keyword>
<accession>A0A6A6F8J9</accession>
<dbReference type="AlphaFoldDB" id="A0A6A6F8J9"/>
<evidence type="ECO:0000256" key="3">
    <source>
        <dbReference type="ARBA" id="ARBA00035112"/>
    </source>
</evidence>
<evidence type="ECO:0000256" key="2">
    <source>
        <dbReference type="ARBA" id="ARBA00023002"/>
    </source>
</evidence>
<protein>
    <recommendedName>
        <fullName evidence="8">Oxidase ustYa</fullName>
    </recommendedName>
</protein>
<comment type="pathway">
    <text evidence="1">Mycotoxin biosynthesis.</text>
</comment>
<evidence type="ECO:0000256" key="1">
    <source>
        <dbReference type="ARBA" id="ARBA00004685"/>
    </source>
</evidence>
<keyword evidence="4" id="KW-0175">Coiled coil</keyword>
<feature type="coiled-coil region" evidence="4">
    <location>
        <begin position="21"/>
        <end position="52"/>
    </location>
</feature>
<proteinExistence type="inferred from homology"/>
<organism evidence="6 7">
    <name type="scientific">Cercospora zeae-maydis SCOH1-5</name>
    <dbReference type="NCBI Taxonomy" id="717836"/>
    <lineage>
        <taxon>Eukaryota</taxon>
        <taxon>Fungi</taxon>
        <taxon>Dikarya</taxon>
        <taxon>Ascomycota</taxon>
        <taxon>Pezizomycotina</taxon>
        <taxon>Dothideomycetes</taxon>
        <taxon>Dothideomycetidae</taxon>
        <taxon>Mycosphaerellales</taxon>
        <taxon>Mycosphaerellaceae</taxon>
        <taxon>Cercospora</taxon>
    </lineage>
</organism>
<dbReference type="Pfam" id="PF11807">
    <property type="entry name" value="UstYa"/>
    <property type="match status" value="1"/>
</dbReference>
<dbReference type="InterPro" id="IPR021765">
    <property type="entry name" value="UstYa-like"/>
</dbReference>
<keyword evidence="7" id="KW-1185">Reference proteome</keyword>
<dbReference type="GO" id="GO:0016491">
    <property type="term" value="F:oxidoreductase activity"/>
    <property type="evidence" value="ECO:0007669"/>
    <property type="project" value="UniProtKB-KW"/>
</dbReference>
<evidence type="ECO:0000256" key="4">
    <source>
        <dbReference type="SAM" id="Coils"/>
    </source>
</evidence>
<reference evidence="6" key="1">
    <citation type="journal article" date="2020" name="Stud. Mycol.">
        <title>101 Dothideomycetes genomes: a test case for predicting lifestyles and emergence of pathogens.</title>
        <authorList>
            <person name="Haridas S."/>
            <person name="Albert R."/>
            <person name="Binder M."/>
            <person name="Bloem J."/>
            <person name="Labutti K."/>
            <person name="Salamov A."/>
            <person name="Andreopoulos B."/>
            <person name="Baker S."/>
            <person name="Barry K."/>
            <person name="Bills G."/>
            <person name="Bluhm B."/>
            <person name="Cannon C."/>
            <person name="Castanera R."/>
            <person name="Culley D."/>
            <person name="Daum C."/>
            <person name="Ezra D."/>
            <person name="Gonzalez J."/>
            <person name="Henrissat B."/>
            <person name="Kuo A."/>
            <person name="Liang C."/>
            <person name="Lipzen A."/>
            <person name="Lutzoni F."/>
            <person name="Magnuson J."/>
            <person name="Mondo S."/>
            <person name="Nolan M."/>
            <person name="Ohm R."/>
            <person name="Pangilinan J."/>
            <person name="Park H.-J."/>
            <person name="Ramirez L."/>
            <person name="Alfaro M."/>
            <person name="Sun H."/>
            <person name="Tritt A."/>
            <person name="Yoshinaga Y."/>
            <person name="Zwiers L.-H."/>
            <person name="Turgeon B."/>
            <person name="Goodwin S."/>
            <person name="Spatafora J."/>
            <person name="Crous P."/>
            <person name="Grigoriev I."/>
        </authorList>
    </citation>
    <scope>NUCLEOTIDE SEQUENCE</scope>
    <source>
        <strain evidence="6">SCOH1-5</strain>
    </source>
</reference>
<evidence type="ECO:0008006" key="8">
    <source>
        <dbReference type="Google" id="ProtNLM"/>
    </source>
</evidence>
<dbReference type="OrthoDB" id="3687641at2759"/>
<keyword evidence="5" id="KW-1133">Transmembrane helix</keyword>
<dbReference type="PANTHER" id="PTHR33365:SF11">
    <property type="entry name" value="TAT PATHWAY SIGNAL SEQUENCE"/>
    <property type="match status" value="1"/>
</dbReference>
<dbReference type="GO" id="GO:0043386">
    <property type="term" value="P:mycotoxin biosynthetic process"/>
    <property type="evidence" value="ECO:0007669"/>
    <property type="project" value="InterPro"/>
</dbReference>
<evidence type="ECO:0000256" key="5">
    <source>
        <dbReference type="SAM" id="Phobius"/>
    </source>
</evidence>
<comment type="similarity">
    <text evidence="3">Belongs to the ustYa family.</text>
</comment>
<dbReference type="EMBL" id="ML992687">
    <property type="protein sequence ID" value="KAF2209307.1"/>
    <property type="molecule type" value="Genomic_DNA"/>
</dbReference>
<dbReference type="PANTHER" id="PTHR33365">
    <property type="entry name" value="YALI0B05434P"/>
    <property type="match status" value="1"/>
</dbReference>
<name>A0A6A6F8J9_9PEZI</name>
<gene>
    <name evidence="6" type="ORF">CERZMDRAFT_100510</name>
</gene>
<sequence length="257" mass="29881">MEHLQKLPSWLRPMTWNDRSLERDDLLAEEAEQKENRLIQELRADYQSLKRTFVIVVLLLSCIIAVVAFPWHSDFHGAQSTGPVPEIPFSKVTFRQDERFSGAWSEESIDAWSELMPPGDGFVVIENPRNYHLPPGKSSRYGEVYDISMWHQLHCLLHMRTYMSSMHSFANQSNMQQLYEVVLAPQADHILHCFDYLRQAVMCAGDMTLEQPRTESDGRRFAVDGWDIEHEHCRSWDAMADFVEKHAVGHHHRSESS</sequence>